<dbReference type="GO" id="GO:0016020">
    <property type="term" value="C:membrane"/>
    <property type="evidence" value="ECO:0007669"/>
    <property type="project" value="InterPro"/>
</dbReference>
<dbReference type="UniPathway" id="UPA00094"/>
<dbReference type="InterPro" id="IPR013601">
    <property type="entry name" value="FAE1_typ3_polyketide_synth"/>
</dbReference>
<dbReference type="AlphaFoldDB" id="A0A6V7PJ20"/>
<feature type="active site" evidence="5">
    <location>
        <position position="378"/>
    </location>
</feature>
<dbReference type="EMBL" id="LR862148">
    <property type="protein sequence ID" value="CAD1830872.1"/>
    <property type="molecule type" value="Genomic_DNA"/>
</dbReference>
<dbReference type="InterPro" id="IPR013747">
    <property type="entry name" value="ACP_syn_III_C"/>
</dbReference>
<name>A0A6V7PJ20_ANACO</name>
<gene>
    <name evidence="8" type="ORF">CB5_LOCUS14083</name>
</gene>
<dbReference type="Pfam" id="PF08541">
    <property type="entry name" value="ACP_syn_III_C"/>
    <property type="match status" value="1"/>
</dbReference>
<feature type="active site" evidence="5">
    <location>
        <position position="349"/>
    </location>
</feature>
<evidence type="ECO:0000256" key="4">
    <source>
        <dbReference type="PIRNR" id="PIRNR036417"/>
    </source>
</evidence>
<dbReference type="InterPro" id="IPR012392">
    <property type="entry name" value="3-ktacl-CoA_syn"/>
</dbReference>
<sequence length="462" mass="50793">MAVLVVSVGLVVLLLYSFSLVWKCAARRRLRNCYLLDYVCFKPADDRKISTDFAGQIIARNPRLGFPEYKFLLKVIVNSGIGEETYGPRNILEGREESPTHADAMQEMDDCLFPTLDALFRKTGFRPADIDVLAVNVSMFSPAPSLAARLVNRFNMREDVRVFNLSGMGCSASLVAVDLVNNVFRASTTGKPVLAAVVTSESISPNWYSGSDKSMMLGNCLFRSGGCAVLLTNDPALRGRAKLRLRALVRTHIGASDEAYGCAVQREDDAGLVGFHLSKDLPKAAVRAFVENLRVLAPQILPVRELLRYAVRLALQKLAAAAAAAAAPPRKGEAARIDFRSGVEHFCLHTGGAAVIEAVGRSLGLSKFDLEPARMTLHRWGNTSASSLWYVLGYMEAKRRLKRRDRVLMISFGAGFKCNSALWEVEADLSGDGGVWADCVHHYPPQTLVNPFMEKYGWVNDE</sequence>
<feature type="active site" evidence="5">
    <location>
        <position position="345"/>
    </location>
</feature>
<feature type="active site" evidence="5">
    <location>
        <position position="382"/>
    </location>
</feature>
<protein>
    <recommendedName>
        <fullName evidence="4">3-ketoacyl-CoA synthase</fullName>
        <ecNumber evidence="4">2.3.1.-</ecNumber>
    </recommendedName>
</protein>
<dbReference type="Pfam" id="PF08392">
    <property type="entry name" value="FAE1_CUT1_RppA"/>
    <property type="match status" value="1"/>
</dbReference>
<dbReference type="PIRSF" id="PIRSF036417">
    <property type="entry name" value="3-ktacl-CoA_syn"/>
    <property type="match status" value="1"/>
</dbReference>
<dbReference type="GO" id="GO:0016747">
    <property type="term" value="F:acyltransferase activity, transferring groups other than amino-acyl groups"/>
    <property type="evidence" value="ECO:0007669"/>
    <property type="project" value="InterPro"/>
</dbReference>
<organism evidence="8">
    <name type="scientific">Ananas comosus var. bracteatus</name>
    <name type="common">red pineapple</name>
    <dbReference type="NCBI Taxonomy" id="296719"/>
    <lineage>
        <taxon>Eukaryota</taxon>
        <taxon>Viridiplantae</taxon>
        <taxon>Streptophyta</taxon>
        <taxon>Embryophyta</taxon>
        <taxon>Tracheophyta</taxon>
        <taxon>Spermatophyta</taxon>
        <taxon>Magnoliopsida</taxon>
        <taxon>Liliopsida</taxon>
        <taxon>Poales</taxon>
        <taxon>Bromeliaceae</taxon>
        <taxon>Bromelioideae</taxon>
        <taxon>Ananas</taxon>
    </lineage>
</organism>
<evidence type="ECO:0000256" key="1">
    <source>
        <dbReference type="ARBA" id="ARBA00005531"/>
    </source>
</evidence>
<feature type="active site" evidence="5">
    <location>
        <position position="252"/>
    </location>
</feature>
<reference evidence="8" key="1">
    <citation type="submission" date="2020-07" db="EMBL/GenBank/DDBJ databases">
        <authorList>
            <person name="Lin J."/>
        </authorList>
    </citation>
    <scope>NUCLEOTIDE SEQUENCE</scope>
</reference>
<keyword evidence="3 4" id="KW-0012">Acyltransferase</keyword>
<comment type="similarity">
    <text evidence="1 4">Belongs to the thiolase-like superfamily. Chalcone/stilbene synthases family.</text>
</comment>
<dbReference type="EC" id="2.3.1.-" evidence="4"/>
<evidence type="ECO:0000256" key="5">
    <source>
        <dbReference type="PIRSR" id="PIRSR036417-1"/>
    </source>
</evidence>
<accession>A0A6V7PJ20</accession>
<dbReference type="GO" id="GO:0006633">
    <property type="term" value="P:fatty acid biosynthetic process"/>
    <property type="evidence" value="ECO:0007669"/>
    <property type="project" value="UniProtKB-UniPathway"/>
</dbReference>
<feature type="active site" evidence="5">
    <location>
        <position position="170"/>
    </location>
</feature>
<evidence type="ECO:0000259" key="7">
    <source>
        <dbReference type="Pfam" id="PF08541"/>
    </source>
</evidence>
<evidence type="ECO:0000313" key="8">
    <source>
        <dbReference type="EMBL" id="CAD1830872.1"/>
    </source>
</evidence>
<evidence type="ECO:0000256" key="2">
    <source>
        <dbReference type="ARBA" id="ARBA00022679"/>
    </source>
</evidence>
<dbReference type="PANTHER" id="PTHR31561">
    <property type="entry name" value="3-KETOACYL-COA SYNTHASE"/>
    <property type="match status" value="1"/>
</dbReference>
<feature type="domain" description="Beta-ketoacyl-[acyl-carrier-protein] synthase III C-terminal" evidence="7">
    <location>
        <begin position="343"/>
        <end position="424"/>
    </location>
</feature>
<evidence type="ECO:0000256" key="3">
    <source>
        <dbReference type="ARBA" id="ARBA00023315"/>
    </source>
</evidence>
<keyword evidence="2 4" id="KW-0808">Transferase</keyword>
<dbReference type="SUPFAM" id="SSF53901">
    <property type="entry name" value="Thiolase-like"/>
    <property type="match status" value="1"/>
</dbReference>
<dbReference type="InterPro" id="IPR016039">
    <property type="entry name" value="Thiolase-like"/>
</dbReference>
<dbReference type="Gene3D" id="3.40.47.10">
    <property type="match status" value="1"/>
</dbReference>
<comment type="pathway">
    <text evidence="4">Lipid metabolism; fatty acid biosynthesis.</text>
</comment>
<proteinExistence type="inferred from homology"/>
<feature type="domain" description="FAE" evidence="6">
    <location>
        <begin position="27"/>
        <end position="317"/>
    </location>
</feature>
<evidence type="ECO:0000259" key="6">
    <source>
        <dbReference type="Pfam" id="PF08392"/>
    </source>
</evidence>
<dbReference type="CDD" id="cd00831">
    <property type="entry name" value="CHS_like"/>
    <property type="match status" value="1"/>
</dbReference>